<dbReference type="InterPro" id="IPR029058">
    <property type="entry name" value="AB_hydrolase_fold"/>
</dbReference>
<dbReference type="SUPFAM" id="SSF53474">
    <property type="entry name" value="alpha/beta-Hydrolases"/>
    <property type="match status" value="1"/>
</dbReference>
<accession>A0AAJ1IB58</accession>
<proteinExistence type="predicted"/>
<evidence type="ECO:0000313" key="1">
    <source>
        <dbReference type="EMBL" id="MDC7226048.1"/>
    </source>
</evidence>
<dbReference type="AlphaFoldDB" id="A0AAJ1IB58"/>
<reference evidence="1 2" key="1">
    <citation type="submission" date="2022-12" db="EMBL/GenBank/DDBJ databases">
        <title>Metagenome assembled genome from gulf of manar.</title>
        <authorList>
            <person name="Kohli P."/>
            <person name="Pk S."/>
            <person name="Venkata Ramana C."/>
            <person name="Sasikala C."/>
        </authorList>
    </citation>
    <scope>NUCLEOTIDE SEQUENCE [LARGE SCALE GENOMIC DNA]</scope>
    <source>
        <strain evidence="1">JB008</strain>
    </source>
</reference>
<dbReference type="EMBL" id="JAQQAL010000011">
    <property type="protein sequence ID" value="MDC7226048.1"/>
    <property type="molecule type" value="Genomic_DNA"/>
</dbReference>
<organism evidence="1 2">
    <name type="scientific">Candidatus Thalassospirochaeta sargassi</name>
    <dbReference type="NCBI Taxonomy" id="3119039"/>
    <lineage>
        <taxon>Bacteria</taxon>
        <taxon>Pseudomonadati</taxon>
        <taxon>Spirochaetota</taxon>
        <taxon>Spirochaetia</taxon>
        <taxon>Spirochaetales</taxon>
        <taxon>Spirochaetaceae</taxon>
        <taxon>Candidatus Thalassospirochaeta</taxon>
    </lineage>
</organism>
<dbReference type="Proteomes" id="UP001221217">
    <property type="component" value="Unassembled WGS sequence"/>
</dbReference>
<sequence>MNIHKTIDRLSVKMGNLYGENLRFFRDGIESEPLREITRKLEIDFVPPTTEGEYHYSVSYKSWKGTARCTLLNWAGKNKPCLIFHHGSGETNYSDRIMKILSKPICSQINLIAVSIPCNRTMKKYLNGIAKLERFCALLGSSVRVFESINNWLLNMNTGKVVASGISLGGWVTTLHFSLYNSMDEYRPIFAGAALDHLFTDSVYGSLCSAAARENPSILNEVLNFEGDFNARDAGSVFPLLSRYDQYIDFDRQKKIYSEKNLNIIEKGHVTGSMDMKALREHLLDGLGMLYKTRSR</sequence>
<gene>
    <name evidence="1" type="ORF">PQJ61_04705</name>
</gene>
<evidence type="ECO:0000313" key="2">
    <source>
        <dbReference type="Proteomes" id="UP001221217"/>
    </source>
</evidence>
<name>A0AAJ1IB58_9SPIO</name>
<comment type="caution">
    <text evidence="1">The sequence shown here is derived from an EMBL/GenBank/DDBJ whole genome shotgun (WGS) entry which is preliminary data.</text>
</comment>
<protein>
    <submittedName>
        <fullName evidence="1">Uncharacterized protein</fullName>
    </submittedName>
</protein>